<comment type="caution">
    <text evidence="9">The sequence shown here is derived from an EMBL/GenBank/DDBJ whole genome shotgun (WGS) entry which is preliminary data.</text>
</comment>
<gene>
    <name evidence="9" type="ORF">AB1Y20_018642</name>
</gene>
<feature type="chain" id="PRO_5044298777" description="peptidylprolyl isomerase" evidence="7">
    <location>
        <begin position="20"/>
        <end position="213"/>
    </location>
</feature>
<feature type="signal peptide" evidence="7">
    <location>
        <begin position="1"/>
        <end position="19"/>
    </location>
</feature>
<dbReference type="InterPro" id="IPR001179">
    <property type="entry name" value="PPIase_FKBP_dom"/>
</dbReference>
<evidence type="ECO:0000256" key="1">
    <source>
        <dbReference type="ARBA" id="ARBA00000971"/>
    </source>
</evidence>
<dbReference type="Pfam" id="PF00254">
    <property type="entry name" value="FKBP_C"/>
    <property type="match status" value="1"/>
</dbReference>
<dbReference type="InterPro" id="IPR046357">
    <property type="entry name" value="PPIase_dom_sf"/>
</dbReference>
<evidence type="ECO:0000256" key="5">
    <source>
        <dbReference type="PROSITE-ProRule" id="PRU00277"/>
    </source>
</evidence>
<dbReference type="PANTHER" id="PTHR43811">
    <property type="entry name" value="FKBP-TYPE PEPTIDYL-PROLYL CIS-TRANS ISOMERASE FKPA"/>
    <property type="match status" value="1"/>
</dbReference>
<dbReference type="PANTHER" id="PTHR43811:SF19">
    <property type="entry name" value="39 KDA FK506-BINDING NUCLEAR PROTEIN"/>
    <property type="match status" value="1"/>
</dbReference>
<evidence type="ECO:0000259" key="8">
    <source>
        <dbReference type="PROSITE" id="PS50059"/>
    </source>
</evidence>
<dbReference type="FunFam" id="3.10.50.40:FF:000006">
    <property type="entry name" value="Peptidyl-prolyl cis-trans isomerase"/>
    <property type="match status" value="1"/>
</dbReference>
<dbReference type="AlphaFoldDB" id="A0AB34JSE2"/>
<protein>
    <recommendedName>
        <fullName evidence="2 5">peptidylprolyl isomerase</fullName>
        <ecNumber evidence="2 5">5.2.1.8</ecNumber>
    </recommendedName>
</protein>
<sequence length="213" mass="22013">MLPPLLLLISASTAAWSSAGLPRARSGVAFRLAHPLASGTMLSDAARAATARTLPSGLVYDEIVRGEGKQPTLDSIVKVDYTGTLEDGSVFDSSVARGVPAEFQLNQVIKGWQEGVALMKPGGKAILTIPAALAYGSSSRPGIPANSDLQFEVELLGVSTPERLPEDYLGRSFGSASMGKAPANAPPKDRTGQMIGMGACALVGFLAYAGIIV</sequence>
<proteinExistence type="predicted"/>
<keyword evidence="6" id="KW-0812">Transmembrane</keyword>
<dbReference type="PROSITE" id="PS50059">
    <property type="entry name" value="FKBP_PPIASE"/>
    <property type="match status" value="1"/>
</dbReference>
<evidence type="ECO:0000313" key="9">
    <source>
        <dbReference type="EMBL" id="KAL1523712.1"/>
    </source>
</evidence>
<feature type="domain" description="PPIase FKBP-type" evidence="8">
    <location>
        <begin position="74"/>
        <end position="159"/>
    </location>
</feature>
<feature type="transmembrane region" description="Helical" evidence="6">
    <location>
        <begin position="194"/>
        <end position="212"/>
    </location>
</feature>
<dbReference type="EC" id="5.2.1.8" evidence="2 5"/>
<dbReference type="Gene3D" id="3.10.50.40">
    <property type="match status" value="1"/>
</dbReference>
<keyword evidence="4 5" id="KW-0413">Isomerase</keyword>
<keyword evidence="6" id="KW-0472">Membrane</keyword>
<dbReference type="SUPFAM" id="SSF54534">
    <property type="entry name" value="FKBP-like"/>
    <property type="match status" value="1"/>
</dbReference>
<evidence type="ECO:0000256" key="6">
    <source>
        <dbReference type="SAM" id="Phobius"/>
    </source>
</evidence>
<accession>A0AB34JSE2</accession>
<evidence type="ECO:0000313" key="10">
    <source>
        <dbReference type="Proteomes" id="UP001515480"/>
    </source>
</evidence>
<comment type="catalytic activity">
    <reaction evidence="1 5">
        <text>[protein]-peptidylproline (omega=180) = [protein]-peptidylproline (omega=0)</text>
        <dbReference type="Rhea" id="RHEA:16237"/>
        <dbReference type="Rhea" id="RHEA-COMP:10747"/>
        <dbReference type="Rhea" id="RHEA-COMP:10748"/>
        <dbReference type="ChEBI" id="CHEBI:83833"/>
        <dbReference type="ChEBI" id="CHEBI:83834"/>
        <dbReference type="EC" id="5.2.1.8"/>
    </reaction>
</comment>
<evidence type="ECO:0000256" key="3">
    <source>
        <dbReference type="ARBA" id="ARBA00023110"/>
    </source>
</evidence>
<evidence type="ECO:0000256" key="2">
    <source>
        <dbReference type="ARBA" id="ARBA00013194"/>
    </source>
</evidence>
<keyword evidence="10" id="KW-1185">Reference proteome</keyword>
<dbReference type="GO" id="GO:0003755">
    <property type="term" value="F:peptidyl-prolyl cis-trans isomerase activity"/>
    <property type="evidence" value="ECO:0007669"/>
    <property type="project" value="UniProtKB-KW"/>
</dbReference>
<keyword evidence="6" id="KW-1133">Transmembrane helix</keyword>
<evidence type="ECO:0000256" key="7">
    <source>
        <dbReference type="SAM" id="SignalP"/>
    </source>
</evidence>
<name>A0AB34JSE2_PRYPA</name>
<dbReference type="EMBL" id="JBGBPQ010000005">
    <property type="protein sequence ID" value="KAL1523712.1"/>
    <property type="molecule type" value="Genomic_DNA"/>
</dbReference>
<reference evidence="9 10" key="1">
    <citation type="journal article" date="2024" name="Science">
        <title>Giant polyketide synthase enzymes in the biosynthesis of giant marine polyether toxins.</title>
        <authorList>
            <person name="Fallon T.R."/>
            <person name="Shende V.V."/>
            <person name="Wierzbicki I.H."/>
            <person name="Pendleton A.L."/>
            <person name="Watervoot N.F."/>
            <person name="Auber R.P."/>
            <person name="Gonzalez D.J."/>
            <person name="Wisecaver J.H."/>
            <person name="Moore B.S."/>
        </authorList>
    </citation>
    <scope>NUCLEOTIDE SEQUENCE [LARGE SCALE GENOMIC DNA]</scope>
    <source>
        <strain evidence="9 10">12B1</strain>
    </source>
</reference>
<keyword evidence="3 5" id="KW-0697">Rotamase</keyword>
<organism evidence="9 10">
    <name type="scientific">Prymnesium parvum</name>
    <name type="common">Toxic golden alga</name>
    <dbReference type="NCBI Taxonomy" id="97485"/>
    <lineage>
        <taxon>Eukaryota</taxon>
        <taxon>Haptista</taxon>
        <taxon>Haptophyta</taxon>
        <taxon>Prymnesiophyceae</taxon>
        <taxon>Prymnesiales</taxon>
        <taxon>Prymnesiaceae</taxon>
        <taxon>Prymnesium</taxon>
    </lineage>
</organism>
<keyword evidence="7" id="KW-0732">Signal</keyword>
<evidence type="ECO:0000256" key="4">
    <source>
        <dbReference type="ARBA" id="ARBA00023235"/>
    </source>
</evidence>
<dbReference type="Proteomes" id="UP001515480">
    <property type="component" value="Unassembled WGS sequence"/>
</dbReference>